<evidence type="ECO:0000313" key="3">
    <source>
        <dbReference type="Proteomes" id="UP000311382"/>
    </source>
</evidence>
<gene>
    <name evidence="2" type="ORF">DMC30DRAFT_98268</name>
</gene>
<dbReference type="Proteomes" id="UP000311382">
    <property type="component" value="Unassembled WGS sequence"/>
</dbReference>
<feature type="region of interest" description="Disordered" evidence="1">
    <location>
        <begin position="125"/>
        <end position="155"/>
    </location>
</feature>
<keyword evidence="3" id="KW-1185">Reference proteome</keyword>
<reference evidence="2 3" key="1">
    <citation type="submission" date="2019-03" db="EMBL/GenBank/DDBJ databases">
        <title>Rhodosporidium diobovatum UCD-FST 08-225 genome sequencing, assembly, and annotation.</title>
        <authorList>
            <person name="Fakankun I.U."/>
            <person name="Fristensky B."/>
            <person name="Levin D.B."/>
        </authorList>
    </citation>
    <scope>NUCLEOTIDE SEQUENCE [LARGE SCALE GENOMIC DNA]</scope>
    <source>
        <strain evidence="2 3">UCD-FST 08-225</strain>
    </source>
</reference>
<dbReference type="AlphaFoldDB" id="A0A5C5FNX9"/>
<protein>
    <submittedName>
        <fullName evidence="2">Uncharacterized protein</fullName>
    </submittedName>
</protein>
<name>A0A5C5FNX9_9BASI</name>
<proteinExistence type="predicted"/>
<dbReference type="EMBL" id="SOZI01000185">
    <property type="protein sequence ID" value="TNY17654.1"/>
    <property type="molecule type" value="Genomic_DNA"/>
</dbReference>
<accession>A0A5C5FNX9</accession>
<organism evidence="2 3">
    <name type="scientific">Rhodotorula diobovata</name>
    <dbReference type="NCBI Taxonomy" id="5288"/>
    <lineage>
        <taxon>Eukaryota</taxon>
        <taxon>Fungi</taxon>
        <taxon>Dikarya</taxon>
        <taxon>Basidiomycota</taxon>
        <taxon>Pucciniomycotina</taxon>
        <taxon>Microbotryomycetes</taxon>
        <taxon>Sporidiobolales</taxon>
        <taxon>Sporidiobolaceae</taxon>
        <taxon>Rhodotorula</taxon>
    </lineage>
</organism>
<evidence type="ECO:0000256" key="1">
    <source>
        <dbReference type="SAM" id="MobiDB-lite"/>
    </source>
</evidence>
<evidence type="ECO:0000313" key="2">
    <source>
        <dbReference type="EMBL" id="TNY17654.1"/>
    </source>
</evidence>
<sequence>MHDFQLGPPGNSPEPNWDLLEPLDLDRVLQQLGELLIDRILAQHDNAISNAIDSLAKTVKAGLRYTGVWRSLQTLDVQSWPLETFQWSVFHVVVDFRKALVGQERVTRADVNTVYTRIQGPGCLCKSSAPQRPGRSAADGRAPQDGAGSAGSRRRSRLWPLARLLSLGRSPPEARQCVHERAPLPQLGASRLEGTERPAVRSAGVVGLGGAGSGQTAHEPFGHLPALRPSAARIAGCQAALA</sequence>
<comment type="caution">
    <text evidence="2">The sequence shown here is derived from an EMBL/GenBank/DDBJ whole genome shotgun (WGS) entry which is preliminary data.</text>
</comment>